<feature type="domain" description="YspA cpYpsA-related SLOG" evidence="1">
    <location>
        <begin position="6"/>
        <end position="70"/>
    </location>
</feature>
<evidence type="ECO:0000313" key="2">
    <source>
        <dbReference type="EMBL" id="AIX12523.1"/>
    </source>
</evidence>
<dbReference type="EMBL" id="KM677185">
    <property type="protein sequence ID" value="AIX12523.1"/>
    <property type="molecule type" value="Genomic_DNA"/>
</dbReference>
<evidence type="ECO:0000259" key="1">
    <source>
        <dbReference type="Pfam" id="PF10686"/>
    </source>
</evidence>
<reference evidence="2 3" key="1">
    <citation type="journal article" date="2015" name="Appl. Environ. Microbiol.">
        <title>Lactococcal 949 group phages recognize a carbohydrate receptor on the host cell surface.</title>
        <authorList>
            <person name="Mahony J."/>
            <person name="Randazzo W."/>
            <person name="Neve H."/>
            <person name="Settanni L."/>
            <person name="van Sinderen D."/>
        </authorList>
    </citation>
    <scope>NUCLEOTIDE SEQUENCE [LARGE SCALE GENOMIC DNA]</scope>
    <source>
        <strain evidence="2">WRP3</strain>
    </source>
</reference>
<dbReference type="Pfam" id="PF10686">
    <property type="entry name" value="YAcAr"/>
    <property type="match status" value="1"/>
</dbReference>
<dbReference type="KEGG" id="vg:24722286"/>
<dbReference type="InterPro" id="IPR019627">
    <property type="entry name" value="YAcAr"/>
</dbReference>
<keyword evidence="3" id="KW-1185">Reference proteome</keyword>
<protein>
    <recommendedName>
        <fullName evidence="1">YspA cpYpsA-related SLOG domain-containing protein</fullName>
    </recommendedName>
</protein>
<name>A0A0D3MTA7_9CAUD</name>
<evidence type="ECO:0000313" key="3">
    <source>
        <dbReference type="Proteomes" id="UP000032686"/>
    </source>
</evidence>
<gene>
    <name evidence="2" type="ORF">WRP3_020</name>
</gene>
<organism evidence="2 3">
    <name type="scientific">Lactococcus phage WRP3</name>
    <dbReference type="NCBI Taxonomy" id="1560313"/>
    <lineage>
        <taxon>Viruses</taxon>
        <taxon>Duplodnaviria</taxon>
        <taxon>Heunggongvirae</taxon>
        <taxon>Uroviricota</taxon>
        <taxon>Caudoviricetes</taxon>
        <taxon>Audreyjarvisvirus</taxon>
        <taxon>Audreyjarvisvirus WRP3</taxon>
    </lineage>
</organism>
<dbReference type="GeneID" id="24722286"/>
<dbReference type="OrthoDB" id="13008at10239"/>
<accession>A0A0D3MTA7</accession>
<dbReference type="Proteomes" id="UP000032686">
    <property type="component" value="Segment"/>
</dbReference>
<dbReference type="RefSeq" id="YP_009147677.1">
    <property type="nucleotide sequence ID" value="NC_027341.1"/>
</dbReference>
<sequence length="125" mass="14155">MSEVFKVIVAGGRDFENYSYLKESLDRILEDIKEPIVIVSGGASGADMLGERYARDEGYEVERHPAQWELFGRGAGHRRNAEMGISVKNNGKGMLVAFWNMESKGTSNMIDVAERYNIPYRVIEY</sequence>
<proteinExistence type="predicted"/>